<feature type="compositionally biased region" description="Low complexity" evidence="6">
    <location>
        <begin position="135"/>
        <end position="146"/>
    </location>
</feature>
<dbReference type="GO" id="GO:0005634">
    <property type="term" value="C:nucleus"/>
    <property type="evidence" value="ECO:0007669"/>
    <property type="project" value="UniProtKB-SubCell"/>
</dbReference>
<evidence type="ECO:0000313" key="8">
    <source>
        <dbReference type="EMBL" id="GAV04093.1"/>
    </source>
</evidence>
<dbReference type="PANTHER" id="PTHR12420:SF4">
    <property type="entry name" value="PHD FINGER PROTEIN 11"/>
    <property type="match status" value="1"/>
</dbReference>
<evidence type="ECO:0000256" key="1">
    <source>
        <dbReference type="ARBA" id="ARBA00004123"/>
    </source>
</evidence>
<keyword evidence="9" id="KW-1185">Reference proteome</keyword>
<evidence type="ECO:0000256" key="3">
    <source>
        <dbReference type="ARBA" id="ARBA00022771"/>
    </source>
</evidence>
<dbReference type="Gene3D" id="3.30.40.10">
    <property type="entry name" value="Zinc/RING finger domain, C3HC4 (zinc finger)"/>
    <property type="match status" value="1"/>
</dbReference>
<dbReference type="SMART" id="SM00249">
    <property type="entry name" value="PHD"/>
    <property type="match status" value="1"/>
</dbReference>
<comment type="caution">
    <text evidence="8">The sequence shown here is derived from an EMBL/GenBank/DDBJ whole genome shotgun (WGS) entry which is preliminary data.</text>
</comment>
<dbReference type="InterPro" id="IPR034732">
    <property type="entry name" value="EPHD"/>
</dbReference>
<organism evidence="8 9">
    <name type="scientific">Ramazzottius varieornatus</name>
    <name type="common">Water bear</name>
    <name type="synonym">Tardigrade</name>
    <dbReference type="NCBI Taxonomy" id="947166"/>
    <lineage>
        <taxon>Eukaryota</taxon>
        <taxon>Metazoa</taxon>
        <taxon>Ecdysozoa</taxon>
        <taxon>Tardigrada</taxon>
        <taxon>Eutardigrada</taxon>
        <taxon>Parachela</taxon>
        <taxon>Hypsibioidea</taxon>
        <taxon>Ramazzottiidae</taxon>
        <taxon>Ramazzottius</taxon>
    </lineage>
</organism>
<dbReference type="AlphaFoldDB" id="A0A1D1VV27"/>
<sequence>MSDVPSTSAGLPAQPVTLGGIRLGSLPTSGQSVQFQLPRLSPSFAQAPLPARALPPAAPVVRFIAPAQSPTIRYVSISPSPGGSFGIPAPLPQRAAPGSVVYVRKGLMAPIIPPGQAMPASLKVPPFKANTIFVPAPSSSKASPSSPKKKDPRGRKPMTAMQKAESKKQRDMQKLKGVTKSGKRGRGRPRKTNTLATDYAAEMDEIKSKISNRFDSNKKKPIKKEDAGYFGPYIRSFIATKESDDEADKASFNGKSVPLPNIIVDNFEAHLALPEAAQKMKYKPEKQTGVVLEEPFVCAFCHLDPAAERETAMGDLIGPIVMPGRAAVVTQKKPGDNSTSGSHGSVYLHEKCLEWSSNFRMIGFAIVDLQVLFDDAKTVCSICKRKGATMGCSAPGACSKSFHYPCAKLSGCKMVDSSHQVFCEEHKVVKGLKAVTPSSGVNVSGAVKCVYPSKLDAILNRGV</sequence>
<dbReference type="GO" id="GO:0008270">
    <property type="term" value="F:zinc ion binding"/>
    <property type="evidence" value="ECO:0007669"/>
    <property type="project" value="UniProtKB-KW"/>
</dbReference>
<dbReference type="InterPro" id="IPR001965">
    <property type="entry name" value="Znf_PHD"/>
</dbReference>
<evidence type="ECO:0000256" key="5">
    <source>
        <dbReference type="ARBA" id="ARBA00023242"/>
    </source>
</evidence>
<dbReference type="PROSITE" id="PS51805">
    <property type="entry name" value="EPHD"/>
    <property type="match status" value="1"/>
</dbReference>
<dbReference type="PANTHER" id="PTHR12420">
    <property type="entry name" value="PHD FINGER PROTEIN"/>
    <property type="match status" value="1"/>
</dbReference>
<dbReference type="OrthoDB" id="512616at2759"/>
<keyword evidence="3" id="KW-0863">Zinc-finger</keyword>
<name>A0A1D1VV27_RAMVA</name>
<feature type="compositionally biased region" description="Basic and acidic residues" evidence="6">
    <location>
        <begin position="164"/>
        <end position="174"/>
    </location>
</feature>
<dbReference type="InterPro" id="IPR013083">
    <property type="entry name" value="Znf_RING/FYVE/PHD"/>
</dbReference>
<protein>
    <recommendedName>
        <fullName evidence="7">PHD-type domain-containing protein</fullName>
    </recommendedName>
</protein>
<dbReference type="InterPro" id="IPR051188">
    <property type="entry name" value="PHD-type_Zinc_Finger"/>
</dbReference>
<dbReference type="Pfam" id="PF13771">
    <property type="entry name" value="zf-HC5HC2H"/>
    <property type="match status" value="1"/>
</dbReference>
<evidence type="ECO:0000259" key="7">
    <source>
        <dbReference type="PROSITE" id="PS51805"/>
    </source>
</evidence>
<comment type="subcellular location">
    <subcellularLocation>
        <location evidence="1">Nucleus</location>
    </subcellularLocation>
</comment>
<accession>A0A1D1VV27</accession>
<dbReference type="EMBL" id="BDGG01000010">
    <property type="protein sequence ID" value="GAV04093.1"/>
    <property type="molecule type" value="Genomic_DNA"/>
</dbReference>
<feature type="region of interest" description="Disordered" evidence="6">
    <location>
        <begin position="134"/>
        <end position="194"/>
    </location>
</feature>
<gene>
    <name evidence="8" type="primary">RvY_14425</name>
    <name evidence="8" type="synonym">RvY_14425.1</name>
    <name evidence="8" type="ORF">RvY_14425-1</name>
</gene>
<evidence type="ECO:0000313" key="9">
    <source>
        <dbReference type="Proteomes" id="UP000186922"/>
    </source>
</evidence>
<evidence type="ECO:0000256" key="4">
    <source>
        <dbReference type="ARBA" id="ARBA00022833"/>
    </source>
</evidence>
<proteinExistence type="predicted"/>
<keyword evidence="4" id="KW-0862">Zinc</keyword>
<keyword evidence="2" id="KW-0479">Metal-binding</keyword>
<dbReference type="Proteomes" id="UP000186922">
    <property type="component" value="Unassembled WGS sequence"/>
</dbReference>
<reference evidence="8 9" key="1">
    <citation type="journal article" date="2016" name="Nat. Commun.">
        <title>Extremotolerant tardigrade genome and improved radiotolerance of human cultured cells by tardigrade-unique protein.</title>
        <authorList>
            <person name="Hashimoto T."/>
            <person name="Horikawa D.D."/>
            <person name="Saito Y."/>
            <person name="Kuwahara H."/>
            <person name="Kozuka-Hata H."/>
            <person name="Shin-I T."/>
            <person name="Minakuchi Y."/>
            <person name="Ohishi K."/>
            <person name="Motoyama A."/>
            <person name="Aizu T."/>
            <person name="Enomoto A."/>
            <person name="Kondo K."/>
            <person name="Tanaka S."/>
            <person name="Hara Y."/>
            <person name="Koshikawa S."/>
            <person name="Sagara H."/>
            <person name="Miura T."/>
            <person name="Yokobori S."/>
            <person name="Miyagawa K."/>
            <person name="Suzuki Y."/>
            <person name="Kubo T."/>
            <person name="Oyama M."/>
            <person name="Kohara Y."/>
            <person name="Fujiyama A."/>
            <person name="Arakawa K."/>
            <person name="Katayama T."/>
            <person name="Toyoda A."/>
            <person name="Kunieda T."/>
        </authorList>
    </citation>
    <scope>NUCLEOTIDE SEQUENCE [LARGE SCALE GENOMIC DNA]</scope>
    <source>
        <strain evidence="8 9">YOKOZUNA-1</strain>
    </source>
</reference>
<feature type="domain" description="PHD-type" evidence="7">
    <location>
        <begin position="295"/>
        <end position="427"/>
    </location>
</feature>
<evidence type="ECO:0000256" key="2">
    <source>
        <dbReference type="ARBA" id="ARBA00022723"/>
    </source>
</evidence>
<evidence type="ECO:0000256" key="6">
    <source>
        <dbReference type="SAM" id="MobiDB-lite"/>
    </source>
</evidence>
<keyword evidence="5" id="KW-0539">Nucleus</keyword>
<feature type="compositionally biased region" description="Basic residues" evidence="6">
    <location>
        <begin position="181"/>
        <end position="191"/>
    </location>
</feature>
<dbReference type="STRING" id="947166.A0A1D1VV27"/>